<dbReference type="InParanoid" id="F5Y7I7"/>
<keyword evidence="2" id="KW-1185">Reference proteome</keyword>
<reference evidence="1 2" key="2">
    <citation type="journal article" date="2011" name="ISME J.">
        <title>RNA-seq reveals cooperative metabolic interactions between two termite-gut spirochete species in co-culture.</title>
        <authorList>
            <person name="Rosenthal A.Z."/>
            <person name="Matson E.G."/>
            <person name="Eldar A."/>
            <person name="Leadbetter J.R."/>
        </authorList>
    </citation>
    <scope>NUCLEOTIDE SEQUENCE [LARGE SCALE GENOMIC DNA]</scope>
    <source>
        <strain evidence="2">ATCC BAA-888 / DSM 13862 / ZAS-9</strain>
    </source>
</reference>
<organism evidence="1 2">
    <name type="scientific">Leadbettera azotonutricia (strain ATCC BAA-888 / DSM 13862 / ZAS-9)</name>
    <name type="common">Treponema azotonutricium</name>
    <dbReference type="NCBI Taxonomy" id="545695"/>
    <lineage>
        <taxon>Bacteria</taxon>
        <taxon>Pseudomonadati</taxon>
        <taxon>Spirochaetota</taxon>
        <taxon>Spirochaetia</taxon>
        <taxon>Spirochaetales</taxon>
        <taxon>Breznakiellaceae</taxon>
        <taxon>Leadbettera</taxon>
    </lineage>
</organism>
<proteinExistence type="predicted"/>
<dbReference type="AlphaFoldDB" id="F5Y7I7"/>
<dbReference type="Proteomes" id="UP000009222">
    <property type="component" value="Chromosome"/>
</dbReference>
<name>F5Y7I7_LEAAZ</name>
<accession>F5Y7I7</accession>
<evidence type="ECO:0000313" key="1">
    <source>
        <dbReference type="EMBL" id="AEF83035.1"/>
    </source>
</evidence>
<dbReference type="EMBL" id="CP001841">
    <property type="protein sequence ID" value="AEF83035.1"/>
    <property type="molecule type" value="Genomic_DNA"/>
</dbReference>
<dbReference type="HOGENOM" id="CLU_2703729_0_0_12"/>
<gene>
    <name evidence="1" type="ordered locus">TREAZ_1093</name>
</gene>
<dbReference type="STRING" id="545695.TREAZ_1093"/>
<evidence type="ECO:0000313" key="2">
    <source>
        <dbReference type="Proteomes" id="UP000009222"/>
    </source>
</evidence>
<dbReference type="KEGG" id="taz:TREAZ_1093"/>
<sequence>MLTSQKTINFPDFVLFIKNLPVCSDILNVGTIVPLPNHYISDCLKGRAGCGFRGQPFFRAMQYLSMGAFHGKP</sequence>
<reference evidence="2" key="1">
    <citation type="submission" date="2009-12" db="EMBL/GenBank/DDBJ databases">
        <title>Complete sequence of Treponema azotonutricium strain ZAS-9.</title>
        <authorList>
            <person name="Tetu S.G."/>
            <person name="Matson E."/>
            <person name="Ren Q."/>
            <person name="Seshadri R."/>
            <person name="Elbourne L."/>
            <person name="Hassan K.A."/>
            <person name="Durkin A."/>
            <person name="Radune D."/>
            <person name="Mohamoud Y."/>
            <person name="Shay R."/>
            <person name="Jin S."/>
            <person name="Zhang X."/>
            <person name="Lucey K."/>
            <person name="Ballor N.R."/>
            <person name="Ottesen E."/>
            <person name="Rosenthal R."/>
            <person name="Allen A."/>
            <person name="Leadbetter J.R."/>
            <person name="Paulsen I.T."/>
        </authorList>
    </citation>
    <scope>NUCLEOTIDE SEQUENCE [LARGE SCALE GENOMIC DNA]</scope>
    <source>
        <strain evidence="2">ATCC BAA-888 / DSM 13862 / ZAS-9</strain>
    </source>
</reference>
<protein>
    <submittedName>
        <fullName evidence="1">Uncharacterized protein</fullName>
    </submittedName>
</protein>